<sequence>MSREKGRIVKPEIPGSGGSVCCTTEPVLAMLVDLRAEVKRLKAAHAAKDAALVRTGKWVRLPDGNLMCQVCCTGMRCGCPSGGHIPREDCPNCLGKSGAALSPSTDAKGLAMALESIRRREGKNREVEESELKAQGWVGPEEVKRLLEYCNHHSSCILAHHAPGIRDCGCGYLGVLRAALEAGRQWRLGPTSVATPSSGLRTKMAWAIGVIWMVS</sequence>
<accession>A0A0F9J6Z8</accession>
<evidence type="ECO:0000313" key="1">
    <source>
        <dbReference type="EMBL" id="KKL94947.1"/>
    </source>
</evidence>
<reference evidence="1" key="1">
    <citation type="journal article" date="2015" name="Nature">
        <title>Complex archaea that bridge the gap between prokaryotes and eukaryotes.</title>
        <authorList>
            <person name="Spang A."/>
            <person name="Saw J.H."/>
            <person name="Jorgensen S.L."/>
            <person name="Zaremba-Niedzwiedzka K."/>
            <person name="Martijn J."/>
            <person name="Lind A.E."/>
            <person name="van Eijk R."/>
            <person name="Schleper C."/>
            <person name="Guy L."/>
            <person name="Ettema T.J."/>
        </authorList>
    </citation>
    <scope>NUCLEOTIDE SEQUENCE</scope>
</reference>
<name>A0A0F9J6Z8_9ZZZZ</name>
<gene>
    <name evidence="1" type="ORF">LCGC14_1859600</name>
</gene>
<dbReference type="EMBL" id="LAZR01018797">
    <property type="protein sequence ID" value="KKL94947.1"/>
    <property type="molecule type" value="Genomic_DNA"/>
</dbReference>
<protein>
    <submittedName>
        <fullName evidence="1">Uncharacterized protein</fullName>
    </submittedName>
</protein>
<dbReference type="AlphaFoldDB" id="A0A0F9J6Z8"/>
<organism evidence="1">
    <name type="scientific">marine sediment metagenome</name>
    <dbReference type="NCBI Taxonomy" id="412755"/>
    <lineage>
        <taxon>unclassified sequences</taxon>
        <taxon>metagenomes</taxon>
        <taxon>ecological metagenomes</taxon>
    </lineage>
</organism>
<comment type="caution">
    <text evidence="1">The sequence shown here is derived from an EMBL/GenBank/DDBJ whole genome shotgun (WGS) entry which is preliminary data.</text>
</comment>
<proteinExistence type="predicted"/>